<evidence type="ECO:0000256" key="5">
    <source>
        <dbReference type="SAM" id="Coils"/>
    </source>
</evidence>
<name>A0A8B7BX34_PHODC</name>
<comment type="subcellular location">
    <subcellularLocation>
        <location evidence="1">Nucleus</location>
    </subcellularLocation>
</comment>
<protein>
    <submittedName>
        <fullName evidence="7">WD40 repeat-containing protein HOS15-like</fullName>
    </submittedName>
</protein>
<dbReference type="InterPro" id="IPR006594">
    <property type="entry name" value="LisH"/>
</dbReference>
<reference evidence="7" key="2">
    <citation type="submission" date="2025-08" db="UniProtKB">
        <authorList>
            <consortium name="RefSeq"/>
        </authorList>
    </citation>
    <scope>IDENTIFICATION</scope>
    <source>
        <tissue evidence="7">Young leaves</tissue>
    </source>
</reference>
<dbReference type="SMART" id="SM00667">
    <property type="entry name" value="LisH"/>
    <property type="match status" value="1"/>
</dbReference>
<evidence type="ECO:0000256" key="1">
    <source>
        <dbReference type="ARBA" id="ARBA00004123"/>
    </source>
</evidence>
<dbReference type="GeneID" id="103705248"/>
<dbReference type="PANTHER" id="PTHR22846:SF2">
    <property type="entry name" value="F-BOX-LIKE_WD REPEAT-CONTAINING PROTEIN EBI"/>
    <property type="match status" value="1"/>
</dbReference>
<sequence>MALNSVTPVELDILVYRYLQDKGYTHAAFAFDYESGINKIPIENDLVLSGSLVALVEKGLENLELEANLGKQMPLEAERNGVPMEVDEMQSMWREKMQEIDGYIKLGKRYSELEQRIKDIKLQLVALLRSGDGGAPPGPPA</sequence>
<dbReference type="GO" id="GO:0003714">
    <property type="term" value="F:transcription corepressor activity"/>
    <property type="evidence" value="ECO:0007669"/>
    <property type="project" value="InterPro"/>
</dbReference>
<evidence type="ECO:0000313" key="6">
    <source>
        <dbReference type="Proteomes" id="UP000228380"/>
    </source>
</evidence>
<feature type="coiled-coil region" evidence="5">
    <location>
        <begin position="103"/>
        <end position="130"/>
    </location>
</feature>
<dbReference type="Gene3D" id="1.20.960.30">
    <property type="match status" value="1"/>
</dbReference>
<dbReference type="RefSeq" id="XP_008787121.2">
    <property type="nucleotide sequence ID" value="XM_008788899.4"/>
</dbReference>
<keyword evidence="6" id="KW-1185">Reference proteome</keyword>
<gene>
    <name evidence="7" type="primary">LOC103705248</name>
</gene>
<accession>A0A8B7BX34</accession>
<evidence type="ECO:0000313" key="7">
    <source>
        <dbReference type="RefSeq" id="XP_008787121.2"/>
    </source>
</evidence>
<proteinExistence type="predicted"/>
<dbReference type="GO" id="GO:0006357">
    <property type="term" value="P:regulation of transcription by RNA polymerase II"/>
    <property type="evidence" value="ECO:0007669"/>
    <property type="project" value="TreeGrafter"/>
</dbReference>
<evidence type="ECO:0000256" key="2">
    <source>
        <dbReference type="ARBA" id="ARBA00022574"/>
    </source>
</evidence>
<dbReference type="AlphaFoldDB" id="A0A8B7BX34"/>
<dbReference type="GO" id="GO:0000118">
    <property type="term" value="C:histone deacetylase complex"/>
    <property type="evidence" value="ECO:0007669"/>
    <property type="project" value="TreeGrafter"/>
</dbReference>
<keyword evidence="3" id="KW-0677">Repeat</keyword>
<dbReference type="Pfam" id="PF08513">
    <property type="entry name" value="LisH"/>
    <property type="match status" value="1"/>
</dbReference>
<dbReference type="KEGG" id="pda:103705248"/>
<evidence type="ECO:0000256" key="4">
    <source>
        <dbReference type="ARBA" id="ARBA00023242"/>
    </source>
</evidence>
<keyword evidence="5" id="KW-0175">Coiled coil</keyword>
<keyword evidence="2" id="KW-0853">WD repeat</keyword>
<evidence type="ECO:0000256" key="3">
    <source>
        <dbReference type="ARBA" id="ARBA00022737"/>
    </source>
</evidence>
<dbReference type="Proteomes" id="UP000228380">
    <property type="component" value="Chromosome 6"/>
</dbReference>
<keyword evidence="4" id="KW-0539">Nucleus</keyword>
<dbReference type="OrthoDB" id="1367865at2759"/>
<reference evidence="6" key="1">
    <citation type="journal article" date="2019" name="Nat. Commun.">
        <title>Genome-wide association mapping of date palm fruit traits.</title>
        <authorList>
            <person name="Hazzouri K.M."/>
            <person name="Gros-Balthazard M."/>
            <person name="Flowers J.M."/>
            <person name="Copetti D."/>
            <person name="Lemansour A."/>
            <person name="Lebrun M."/>
            <person name="Masmoudi K."/>
            <person name="Ferrand S."/>
            <person name="Dhar M.I."/>
            <person name="Fresquez Z.A."/>
            <person name="Rosas U."/>
            <person name="Zhang J."/>
            <person name="Talag J."/>
            <person name="Lee S."/>
            <person name="Kudrna D."/>
            <person name="Powell R.F."/>
            <person name="Leitch I.J."/>
            <person name="Krueger R.R."/>
            <person name="Wing R.A."/>
            <person name="Amiri K.M.A."/>
            <person name="Purugganan M.D."/>
        </authorList>
    </citation>
    <scope>NUCLEOTIDE SEQUENCE [LARGE SCALE GENOMIC DNA]</scope>
    <source>
        <strain evidence="6">cv. Khalas</strain>
    </source>
</reference>
<dbReference type="InterPro" id="IPR045183">
    <property type="entry name" value="Ebi-like"/>
</dbReference>
<dbReference type="PROSITE" id="PS50896">
    <property type="entry name" value="LISH"/>
    <property type="match status" value="1"/>
</dbReference>
<dbReference type="PANTHER" id="PTHR22846">
    <property type="entry name" value="WD40 REPEAT PROTEIN"/>
    <property type="match status" value="1"/>
</dbReference>
<organism evidence="6 7">
    <name type="scientific">Phoenix dactylifera</name>
    <name type="common">Date palm</name>
    <dbReference type="NCBI Taxonomy" id="42345"/>
    <lineage>
        <taxon>Eukaryota</taxon>
        <taxon>Viridiplantae</taxon>
        <taxon>Streptophyta</taxon>
        <taxon>Embryophyta</taxon>
        <taxon>Tracheophyta</taxon>
        <taxon>Spermatophyta</taxon>
        <taxon>Magnoliopsida</taxon>
        <taxon>Liliopsida</taxon>
        <taxon>Arecaceae</taxon>
        <taxon>Coryphoideae</taxon>
        <taxon>Phoeniceae</taxon>
        <taxon>Phoenix</taxon>
    </lineage>
</organism>